<feature type="transmembrane region" description="Helical" evidence="2">
    <location>
        <begin position="739"/>
        <end position="756"/>
    </location>
</feature>
<sequence length="877" mass="97925">MPLHKSLFRYGHLYFKRPKGLTSRFITQAAMEKGCVDPDPLEEGLGFILYAITWWVVQIGMVRMVATTPTCQPEPEIEMFGSTDAGSISNVDDDMVEGIAGNEQTVEKATIAKPSLMKPTPEEKLASETLASETLPSTTTTRSPTESMEPTPTSESHIPPKPQKVILRPKRFKRRTEVQVDLNATFTLAENAILERFLEALRTERTTLFMSLGFVLPTILATLVSISSEGPSSQTATEEADATRDATTLIRISGLTKWKHICSFHNVMIQNPNLFAPLELCYHKEKIRRIAREASCAIRHPAQTRTLCGCPIVVQTPDLGQRTSTIGGLLTVKSNFYALTTSHVPDDEDEFPDEVDYDSDSDESSLFFYDNDADSDYHNSGSVTLSASEDYTNEKSKTAAQVPETESPDANTTKGAAKTAEDDALGISPEGPGSDTAGFEQYPEKLGAEEPSHTPLEDLSRKRGYLINPIEATELRSGDDWLLVPVGTDFLFPNRIPEGSERPSTWQTPFIEGFWPDLGKLFIDHDQPHEPPSRQTVPQSRVPLERRRRQCSRVWALSAMHGLVRSNLSPNPSFMLSGGGERVSKVWTVEAEAHSQGFQAGDSGSWIVDDRSRRVLGILVARVGGVGYMVSFAGVRQNIASTLRIRPTSIQLASRLDPRLRGRSGGQVLRSSSPFRRQPEPDTRSWGQWLSDGWAAILDVVLHPINLGYKAMLLVLATAMAYLYLLWRFPVALETLTSLQLALLPPALVLFFWALSELETRPGTANRTPEERLLLRRNIYTWAWISFVAGILVGFGIYLVRPPVLDRPPRSPEMALREWNKLLDSLNEIDVQGSYDSLMRDLQDLQWALLRLDFRFFVAKLKAIMVKLFFPTRPRGY</sequence>
<evidence type="ECO:0000256" key="1">
    <source>
        <dbReference type="SAM" id="MobiDB-lite"/>
    </source>
</evidence>
<proteinExistence type="predicted"/>
<dbReference type="Proteomes" id="UP001224890">
    <property type="component" value="Unassembled WGS sequence"/>
</dbReference>
<reference evidence="3" key="1">
    <citation type="submission" date="2021-06" db="EMBL/GenBank/DDBJ databases">
        <title>Comparative genomics, transcriptomics and evolutionary studies reveal genomic signatures of adaptation to plant cell wall in hemibiotrophic fungi.</title>
        <authorList>
            <consortium name="DOE Joint Genome Institute"/>
            <person name="Baroncelli R."/>
            <person name="Diaz J.F."/>
            <person name="Benocci T."/>
            <person name="Peng M."/>
            <person name="Battaglia E."/>
            <person name="Haridas S."/>
            <person name="Andreopoulos W."/>
            <person name="Labutti K."/>
            <person name="Pangilinan J."/>
            <person name="Floch G.L."/>
            <person name="Makela M.R."/>
            <person name="Henrissat B."/>
            <person name="Grigoriev I.V."/>
            <person name="Crouch J.A."/>
            <person name="De Vries R.P."/>
            <person name="Sukno S.A."/>
            <person name="Thon M.R."/>
        </authorList>
    </citation>
    <scope>NUCLEOTIDE SEQUENCE</scope>
    <source>
        <strain evidence="3">CBS 193.32</strain>
    </source>
</reference>
<keyword evidence="2" id="KW-1133">Transmembrane helix</keyword>
<protein>
    <submittedName>
        <fullName evidence="3">Uncharacterized protein</fullName>
    </submittedName>
</protein>
<feature type="compositionally biased region" description="Polar residues" evidence="1">
    <location>
        <begin position="378"/>
        <end position="390"/>
    </location>
</feature>
<accession>A0AAJ0AAR3</accession>
<feature type="compositionally biased region" description="Low complexity" evidence="1">
    <location>
        <begin position="127"/>
        <end position="156"/>
    </location>
</feature>
<organism evidence="3 4">
    <name type="scientific">Colletotrichum godetiae</name>
    <dbReference type="NCBI Taxonomy" id="1209918"/>
    <lineage>
        <taxon>Eukaryota</taxon>
        <taxon>Fungi</taxon>
        <taxon>Dikarya</taxon>
        <taxon>Ascomycota</taxon>
        <taxon>Pezizomycotina</taxon>
        <taxon>Sordariomycetes</taxon>
        <taxon>Hypocreomycetidae</taxon>
        <taxon>Glomerellales</taxon>
        <taxon>Glomerellaceae</taxon>
        <taxon>Colletotrichum</taxon>
        <taxon>Colletotrichum acutatum species complex</taxon>
    </lineage>
</organism>
<keyword evidence="4" id="KW-1185">Reference proteome</keyword>
<dbReference type="RefSeq" id="XP_060424492.1">
    <property type="nucleotide sequence ID" value="XM_060578446.1"/>
</dbReference>
<comment type="caution">
    <text evidence="3">The sequence shown here is derived from an EMBL/GenBank/DDBJ whole genome shotgun (WGS) entry which is preliminary data.</text>
</comment>
<keyword evidence="2" id="KW-0472">Membrane</keyword>
<evidence type="ECO:0000256" key="2">
    <source>
        <dbReference type="SAM" id="Phobius"/>
    </source>
</evidence>
<feature type="region of interest" description="Disordered" evidence="1">
    <location>
        <begin position="524"/>
        <end position="543"/>
    </location>
</feature>
<gene>
    <name evidence="3" type="ORF">BDP55DRAFT_719667</name>
</gene>
<feature type="transmembrane region" description="Helical" evidence="2">
    <location>
        <begin position="707"/>
        <end position="727"/>
    </location>
</feature>
<feature type="region of interest" description="Disordered" evidence="1">
    <location>
        <begin position="663"/>
        <end position="684"/>
    </location>
</feature>
<feature type="region of interest" description="Disordered" evidence="1">
    <location>
        <begin position="343"/>
        <end position="440"/>
    </location>
</feature>
<name>A0AAJ0AAR3_9PEZI</name>
<dbReference type="GeneID" id="85462972"/>
<keyword evidence="2" id="KW-0812">Transmembrane</keyword>
<feature type="compositionally biased region" description="Acidic residues" evidence="1">
    <location>
        <begin position="346"/>
        <end position="363"/>
    </location>
</feature>
<feature type="transmembrane region" description="Helical" evidence="2">
    <location>
        <begin position="779"/>
        <end position="800"/>
    </location>
</feature>
<evidence type="ECO:0000313" key="3">
    <source>
        <dbReference type="EMBL" id="KAK1659728.1"/>
    </source>
</evidence>
<dbReference type="AlphaFoldDB" id="A0AAJ0AAR3"/>
<evidence type="ECO:0000313" key="4">
    <source>
        <dbReference type="Proteomes" id="UP001224890"/>
    </source>
</evidence>
<dbReference type="EMBL" id="JAHMHR010000057">
    <property type="protein sequence ID" value="KAK1659728.1"/>
    <property type="molecule type" value="Genomic_DNA"/>
</dbReference>
<feature type="region of interest" description="Disordered" evidence="1">
    <location>
        <begin position="117"/>
        <end position="164"/>
    </location>
</feature>